<evidence type="ECO:0000313" key="2">
    <source>
        <dbReference type="EMBL" id="GBP96838.1"/>
    </source>
</evidence>
<name>A0A4C2A9P7_EUMVA</name>
<organism evidence="2 3">
    <name type="scientific">Eumeta variegata</name>
    <name type="common">Bagworm moth</name>
    <name type="synonym">Eumeta japonica</name>
    <dbReference type="NCBI Taxonomy" id="151549"/>
    <lineage>
        <taxon>Eukaryota</taxon>
        <taxon>Metazoa</taxon>
        <taxon>Ecdysozoa</taxon>
        <taxon>Arthropoda</taxon>
        <taxon>Hexapoda</taxon>
        <taxon>Insecta</taxon>
        <taxon>Pterygota</taxon>
        <taxon>Neoptera</taxon>
        <taxon>Endopterygota</taxon>
        <taxon>Lepidoptera</taxon>
        <taxon>Glossata</taxon>
        <taxon>Ditrysia</taxon>
        <taxon>Tineoidea</taxon>
        <taxon>Psychidae</taxon>
        <taxon>Oiketicinae</taxon>
        <taxon>Eumeta</taxon>
    </lineage>
</organism>
<keyword evidence="1" id="KW-0732">Signal</keyword>
<comment type="caution">
    <text evidence="2">The sequence shown here is derived from an EMBL/GenBank/DDBJ whole genome shotgun (WGS) entry which is preliminary data.</text>
</comment>
<dbReference type="EMBL" id="BGZK01002838">
    <property type="protein sequence ID" value="GBP96838.1"/>
    <property type="molecule type" value="Genomic_DNA"/>
</dbReference>
<reference evidence="2 3" key="1">
    <citation type="journal article" date="2019" name="Commun. Biol.">
        <title>The bagworm genome reveals a unique fibroin gene that provides high tensile strength.</title>
        <authorList>
            <person name="Kono N."/>
            <person name="Nakamura H."/>
            <person name="Ohtoshi R."/>
            <person name="Tomita M."/>
            <person name="Numata K."/>
            <person name="Arakawa K."/>
        </authorList>
    </citation>
    <scope>NUCLEOTIDE SEQUENCE [LARGE SCALE GENOMIC DNA]</scope>
</reference>
<feature type="chain" id="PRO_5020040455" evidence="1">
    <location>
        <begin position="26"/>
        <end position="128"/>
    </location>
</feature>
<evidence type="ECO:0000313" key="3">
    <source>
        <dbReference type="Proteomes" id="UP000299102"/>
    </source>
</evidence>
<evidence type="ECO:0000256" key="1">
    <source>
        <dbReference type="SAM" id="SignalP"/>
    </source>
</evidence>
<gene>
    <name evidence="2" type="ORF">EVAR_65150_1</name>
</gene>
<accession>A0A4C2A9P7</accession>
<protein>
    <submittedName>
        <fullName evidence="2">Uncharacterized protein</fullName>
    </submittedName>
</protein>
<dbReference type="Proteomes" id="UP000299102">
    <property type="component" value="Unassembled WGS sequence"/>
</dbReference>
<keyword evidence="3" id="KW-1185">Reference proteome</keyword>
<feature type="signal peptide" evidence="1">
    <location>
        <begin position="1"/>
        <end position="25"/>
    </location>
</feature>
<dbReference type="AlphaFoldDB" id="A0A4C2A9P7"/>
<proteinExistence type="predicted"/>
<sequence>MVNIRLNAFQKLLLYTLASLGAIKARTTISKIAGLLTMFFSINFKRPSLNVRCWIQAYLLDFRTYYHLQSTLAHNLYLVIGLPSKRPSNSAPSSSWSPLKNLYSPTVISSTDDVACLLPIFHFNLLIL</sequence>